<name>A0A1L3KNX8_9VIRU</name>
<accession>A0A1L3KNX8</accession>
<feature type="transmembrane region" description="Helical" evidence="1">
    <location>
        <begin position="921"/>
        <end position="945"/>
    </location>
</feature>
<keyword evidence="1" id="KW-1133">Transmembrane helix</keyword>
<proteinExistence type="predicted"/>
<reference evidence="2" key="1">
    <citation type="journal article" date="2016" name="Nature">
        <title>Redefining the invertebrate RNA virosphere.</title>
        <authorList>
            <person name="Shi M."/>
            <person name="Lin X.D."/>
            <person name="Tian J.H."/>
            <person name="Chen L.J."/>
            <person name="Chen X."/>
            <person name="Li C.X."/>
            <person name="Qin X.C."/>
            <person name="Li J."/>
            <person name="Cao J.P."/>
            <person name="Eden J.S."/>
            <person name="Buchmann J."/>
            <person name="Wang W."/>
            <person name="Xu J."/>
            <person name="Holmes E.C."/>
            <person name="Zhang Y.Z."/>
        </authorList>
    </citation>
    <scope>NUCLEOTIDE SEQUENCE</scope>
    <source>
        <strain evidence="2">JSC69362</strain>
    </source>
</reference>
<evidence type="ECO:0000256" key="1">
    <source>
        <dbReference type="SAM" id="Phobius"/>
    </source>
</evidence>
<protein>
    <submittedName>
        <fullName evidence="2">Uncharacterized protein</fullName>
    </submittedName>
</protein>
<feature type="transmembrane region" description="Helical" evidence="1">
    <location>
        <begin position="336"/>
        <end position="354"/>
    </location>
</feature>
<feature type="transmembrane region" description="Helical" evidence="1">
    <location>
        <begin position="494"/>
        <end position="515"/>
    </location>
</feature>
<feature type="transmembrane region" description="Helical" evidence="1">
    <location>
        <begin position="407"/>
        <end position="430"/>
    </location>
</feature>
<organism evidence="2">
    <name type="scientific">Hubei blood fluke virus 3</name>
    <dbReference type="NCBI Taxonomy" id="1922841"/>
    <lineage>
        <taxon>Viruses</taxon>
        <taxon>Riboviria</taxon>
    </lineage>
</organism>
<keyword evidence="1" id="KW-0472">Membrane</keyword>
<feature type="transmembrane region" description="Helical" evidence="1">
    <location>
        <begin position="366"/>
        <end position="387"/>
    </location>
</feature>
<sequence>MYRGISKHFALLIYAISVFRYITVKSIGTVDFNVLKCKSVSAITLDRTIDLDHKLMRHFSIPPDIWISYADKFGILVYKKKRYEMRLNCVDIGKPLTEVPPPRHWFIRIRDQLYKRVFHIIEYETQAFELMLQNAVDWERITDAHLSEVGVDCSTITRQSIRWYFITLPKNRFSNERLTFKKVGKDEIIHFPLKGDKTKALYTRDLCGERLTGTSCCTRDTATKLRTQVILNLMRLIDSYPMIEDYLYRDFKNGSYAMTTMPELYVERDNFNLYTKNMLYASNNYRNSSIDERCYDRSIFHEGRSRCVSIPTKCYKLTNPYIDEGKEICGTNYNKVVVPVMCIVTFSIFGKNHIISIRKDSIFQRVLKYFIHGILYCPIANVTGVPMTALTTSSVYNIVYWYTHESLVIKIIIGIVLIMACGTLSCIIITCGCYIANCIRCCCAPCISRWKRCRWRREKGYKLISDEPDKESIDLKRIKTNGNGRSMFKNVSSAGLGLLSLPIAKAVVLTIPLTVTPMHSMNLTVNGFNVSLTVLSRIDSYSFSRQDVGIDCAIDVTYLWWCDKLSSCPPGTEEANSQDMCVTTGYGCTGCSDDYLGWPLKCLTIPSWNSREYHFKARRVSGDYVIKEILSYRETIVTLEMFGCVLSISTSGQFILIGGSTSTDTCKKLFPSIAAAATSVQLPFQNEFPLYVFNLSTKTEVMLGNDIPPRLTPGPFYCVSDPVRGVIVPYASNAESIVATGGGVITVDSLGEQFTRSKLFRPLLTNLPGGCTGFKRSYSVYGFYNCSGGIVILVMNVEDAEIRKLELAEVENLNVMTNPCSEDDRSVTGALHLNVKKGGVVTIACNSDLCMPQQIIVYPGFVTRNVSMAPVSELMMYINSIALHVKPDCSRSTGGGGDGGLTPSIPPDPNNDSKTISIIDYVIFIGIGLLCLIFLPTIITVILRFQKLLNSSLKY</sequence>
<dbReference type="EMBL" id="KX884610">
    <property type="protein sequence ID" value="APG79090.1"/>
    <property type="molecule type" value="Genomic_RNA"/>
</dbReference>
<keyword evidence="1" id="KW-0812">Transmembrane</keyword>
<evidence type="ECO:0000313" key="2">
    <source>
        <dbReference type="EMBL" id="APG79090.1"/>
    </source>
</evidence>